<comment type="subunit">
    <text evidence="6">Forms a heterotrimer with H2A.Z-H2B, stabilizing the association of the histone dimer. Also, with a lower affinity, forms a heterotrimer with H2A-H2B.</text>
</comment>
<feature type="compositionally biased region" description="Acidic residues" evidence="7">
    <location>
        <begin position="8"/>
        <end position="18"/>
    </location>
</feature>
<gene>
    <name evidence="9" type="ORF">AnigIFM63604_008627</name>
</gene>
<proteinExistence type="inferred from homology"/>
<accession>A0A9W6EAP1</accession>
<evidence type="ECO:0000256" key="3">
    <source>
        <dbReference type="ARBA" id="ARBA00008057"/>
    </source>
</evidence>
<evidence type="ECO:0000259" key="8">
    <source>
        <dbReference type="Pfam" id="PF09649"/>
    </source>
</evidence>
<name>A0A9W6EAP1_ASPNG</name>
<dbReference type="InterPro" id="IPR019098">
    <property type="entry name" value="Histone_chaperone_domain_CHZ"/>
</dbReference>
<evidence type="ECO:0000256" key="5">
    <source>
        <dbReference type="ARBA" id="ARBA00023242"/>
    </source>
</evidence>
<comment type="subcellular location">
    <subcellularLocation>
        <location evidence="2">Nucleus</location>
    </subcellularLocation>
</comment>
<comment type="function">
    <text evidence="1">Forms a chaperone-bound H2A.Z-H2B complex that acts as a source for SWR1 complex-dependent H2A to H2A.Z histone replacement in chromatin.</text>
</comment>
<feature type="region of interest" description="Disordered" evidence="7">
    <location>
        <begin position="1"/>
        <end position="108"/>
    </location>
</feature>
<sequence>MSNRYEREAEDLYEEENDPSPVSGTFHDNSYAHETQSSLRNQVPVARDQAPYEDPVQPPYSNTDQQLAQDEDEAIDQSNVISGRTRGAKPQTRNQYSEGPDEDDLPDEVLYGNVGTSSTRREVINSFHPHDHEIVPVPGLVAVCAGRGPVSGFDSGLRAMR</sequence>
<protein>
    <recommendedName>
        <fullName evidence="8">Histone chaperone domain-containing protein</fullName>
    </recommendedName>
</protein>
<keyword evidence="4" id="KW-0143">Chaperone</keyword>
<evidence type="ECO:0000256" key="1">
    <source>
        <dbReference type="ARBA" id="ARBA00002212"/>
    </source>
</evidence>
<evidence type="ECO:0000256" key="2">
    <source>
        <dbReference type="ARBA" id="ARBA00004123"/>
    </source>
</evidence>
<dbReference type="GO" id="GO:0005634">
    <property type="term" value="C:nucleus"/>
    <property type="evidence" value="ECO:0007669"/>
    <property type="project" value="UniProtKB-SubCell"/>
</dbReference>
<feature type="compositionally biased region" description="Polar residues" evidence="7">
    <location>
        <begin position="20"/>
        <end position="41"/>
    </location>
</feature>
<feature type="domain" description="Histone chaperone" evidence="8">
    <location>
        <begin position="70"/>
        <end position="89"/>
    </location>
</feature>
<dbReference type="EMBL" id="BRPB01000056">
    <property type="protein sequence ID" value="GLA51999.1"/>
    <property type="molecule type" value="Genomic_DNA"/>
</dbReference>
<dbReference type="AlphaFoldDB" id="A0A9W6EAP1"/>
<comment type="caution">
    <text evidence="9">The sequence shown here is derived from an EMBL/GenBank/DDBJ whole genome shotgun (WGS) entry which is preliminary data.</text>
</comment>
<dbReference type="Proteomes" id="UP001144191">
    <property type="component" value="Unassembled WGS sequence"/>
</dbReference>
<evidence type="ECO:0000256" key="7">
    <source>
        <dbReference type="SAM" id="MobiDB-lite"/>
    </source>
</evidence>
<evidence type="ECO:0000313" key="10">
    <source>
        <dbReference type="Proteomes" id="UP001144191"/>
    </source>
</evidence>
<evidence type="ECO:0000256" key="6">
    <source>
        <dbReference type="ARBA" id="ARBA00025877"/>
    </source>
</evidence>
<feature type="compositionally biased region" description="Polar residues" evidence="7">
    <location>
        <begin position="59"/>
        <end position="68"/>
    </location>
</feature>
<evidence type="ECO:0000313" key="9">
    <source>
        <dbReference type="EMBL" id="GLA51999.1"/>
    </source>
</evidence>
<evidence type="ECO:0000256" key="4">
    <source>
        <dbReference type="ARBA" id="ARBA00023186"/>
    </source>
</evidence>
<keyword evidence="5" id="KW-0539">Nucleus</keyword>
<reference evidence="9" key="1">
    <citation type="submission" date="2022-07" db="EMBL/GenBank/DDBJ databases">
        <title>Taxonomy of Aspergillus series Nigri: significant species reduction supported by multi-species coalescent approaches.</title>
        <authorList>
            <person name="Bian C."/>
            <person name="Kusuya Y."/>
            <person name="Sklenar F."/>
            <person name="D'hooge E."/>
            <person name="Yaguchi T."/>
            <person name="Takahashi H."/>
            <person name="Hubka V."/>
        </authorList>
    </citation>
    <scope>NUCLEOTIDE SEQUENCE</scope>
    <source>
        <strain evidence="9">IFM 63604</strain>
    </source>
</reference>
<organism evidence="9 10">
    <name type="scientific">Aspergillus niger</name>
    <dbReference type="NCBI Taxonomy" id="5061"/>
    <lineage>
        <taxon>Eukaryota</taxon>
        <taxon>Fungi</taxon>
        <taxon>Dikarya</taxon>
        <taxon>Ascomycota</taxon>
        <taxon>Pezizomycotina</taxon>
        <taxon>Eurotiomycetes</taxon>
        <taxon>Eurotiomycetidae</taxon>
        <taxon>Eurotiales</taxon>
        <taxon>Aspergillaceae</taxon>
        <taxon>Aspergillus</taxon>
        <taxon>Aspergillus subgen. Circumdati</taxon>
    </lineage>
</organism>
<comment type="similarity">
    <text evidence="3">Belongs to the CHZ1 family.</text>
</comment>
<dbReference type="Pfam" id="PF09649">
    <property type="entry name" value="CHZ"/>
    <property type="match status" value="1"/>
</dbReference>